<evidence type="ECO:0000259" key="1">
    <source>
        <dbReference type="PROSITE" id="PS50181"/>
    </source>
</evidence>
<evidence type="ECO:0000313" key="3">
    <source>
        <dbReference type="Proteomes" id="UP000265703"/>
    </source>
</evidence>
<sequence length="527" mass="62315">MSFLPVEVIDIIINYIDECDLSTLLNISLVDRKWCLIGIRRLWSFPFIKVYNKKRLEIYSKIITILLSFLDNETKSFLKIDGLFDIPFKTSFDYPSFIRQIDFVILRDLIYSWLEQNKFSPHSINQEIDYENENNHFLSFNYKNLNDGFQITIETLIFFEILFKLIIRKSQGINILRIVSFKHEFPLTYPYTLIKLEESQRCLSRLKQFKCKGDFLKKPLMLLITEISHEISTFSLSLSNDSLLYKKDLKTSHVSSFLKSQTKLKNLSVRSNDLVTFKYLKGVKKIIRKTLQEIKLFEGDLDYRLKKLLKCSNLRRICFYNLNLFENQSLGHVVFPNLKDLEIINCNFLLSDEPSPIISFLINNGSNLLKIRLSMIPDDQISRFLLKIPQYCPNLVTLSVDLITKSDLQNFYQVLLSCNNLKNVDFGNKCKWQHFVNEYILYLNKISPSNLRKLRVRYWIVHIKSFKRFFKKYGSFVNEFECPCTEGEVEIRSLVMSLVKKMNRTLVSLLIEEVEFQMISVVKIRLK</sequence>
<organism evidence="2 3">
    <name type="scientific">Glomus cerebriforme</name>
    <dbReference type="NCBI Taxonomy" id="658196"/>
    <lineage>
        <taxon>Eukaryota</taxon>
        <taxon>Fungi</taxon>
        <taxon>Fungi incertae sedis</taxon>
        <taxon>Mucoromycota</taxon>
        <taxon>Glomeromycotina</taxon>
        <taxon>Glomeromycetes</taxon>
        <taxon>Glomerales</taxon>
        <taxon>Glomeraceae</taxon>
        <taxon>Glomus</taxon>
    </lineage>
</organism>
<gene>
    <name evidence="2" type="ORF">C1645_873734</name>
</gene>
<comment type="caution">
    <text evidence="2">The sequence shown here is derived from an EMBL/GenBank/DDBJ whole genome shotgun (WGS) entry which is preliminary data.</text>
</comment>
<dbReference type="EMBL" id="QKYT01000093">
    <property type="protein sequence ID" value="RIA93940.1"/>
    <property type="molecule type" value="Genomic_DNA"/>
</dbReference>
<dbReference type="SUPFAM" id="SSF52047">
    <property type="entry name" value="RNI-like"/>
    <property type="match status" value="1"/>
</dbReference>
<reference evidence="2 3" key="1">
    <citation type="submission" date="2018-06" db="EMBL/GenBank/DDBJ databases">
        <title>Comparative genomics reveals the genomic features of Rhizophagus irregularis, R. cerebriforme, R. diaphanum and Gigaspora rosea, and their symbiotic lifestyle signature.</title>
        <authorList>
            <person name="Morin E."/>
            <person name="San Clemente H."/>
            <person name="Chen E.C.H."/>
            <person name="De La Providencia I."/>
            <person name="Hainaut M."/>
            <person name="Kuo A."/>
            <person name="Kohler A."/>
            <person name="Murat C."/>
            <person name="Tang N."/>
            <person name="Roy S."/>
            <person name="Loubradou J."/>
            <person name="Henrissat B."/>
            <person name="Grigoriev I.V."/>
            <person name="Corradi N."/>
            <person name="Roux C."/>
            <person name="Martin F.M."/>
        </authorList>
    </citation>
    <scope>NUCLEOTIDE SEQUENCE [LARGE SCALE GENOMIC DNA]</scope>
    <source>
        <strain evidence="2 3">DAOM 227022</strain>
    </source>
</reference>
<keyword evidence="3" id="KW-1185">Reference proteome</keyword>
<protein>
    <recommendedName>
        <fullName evidence="1">F-box domain-containing protein</fullName>
    </recommendedName>
</protein>
<proteinExistence type="predicted"/>
<dbReference type="InterPro" id="IPR001810">
    <property type="entry name" value="F-box_dom"/>
</dbReference>
<accession>A0A397T6J3</accession>
<dbReference type="AlphaFoldDB" id="A0A397T6J3"/>
<dbReference type="PROSITE" id="PS50181">
    <property type="entry name" value="FBOX"/>
    <property type="match status" value="1"/>
</dbReference>
<feature type="domain" description="F-box" evidence="1">
    <location>
        <begin position="1"/>
        <end position="46"/>
    </location>
</feature>
<dbReference type="Proteomes" id="UP000265703">
    <property type="component" value="Unassembled WGS sequence"/>
</dbReference>
<dbReference type="OrthoDB" id="2350111at2759"/>
<name>A0A397T6J3_9GLOM</name>
<evidence type="ECO:0000313" key="2">
    <source>
        <dbReference type="EMBL" id="RIA93940.1"/>
    </source>
</evidence>